<name>A0AAW4C534_PSEPU</name>
<sequence length="155" mass="17736">MIATMVRPVIRYDYLSAMNVDFMFIASHLSAVSHLYPGFKEWLYFTFRPEFSKGSRDILVAYDGNNVAGLSLLKLSDLEHKVCTFYVMPAYRGLSIGSELMDRSLSFLRNPNVTISVSQEREAELYPVLKKSGFRLDRKVEGAYRSGVFESFYSV</sequence>
<comment type="caution">
    <text evidence="2">The sequence shown here is derived from an EMBL/GenBank/DDBJ whole genome shotgun (WGS) entry which is preliminary data.</text>
</comment>
<accession>A0AAW4C534</accession>
<reference evidence="2" key="1">
    <citation type="submission" date="2020-10" db="EMBL/GenBank/DDBJ databases">
        <title>Genome sequences of Pseudomonas isolates.</title>
        <authorList>
            <person name="Wessels L."/>
            <person name="Reich F."/>
            <person name="Hammerl J."/>
        </authorList>
    </citation>
    <scope>NUCLEOTIDE SEQUENCE</scope>
    <source>
        <strain evidence="2">20-MO00640-0</strain>
    </source>
</reference>
<evidence type="ECO:0000313" key="3">
    <source>
        <dbReference type="Proteomes" id="UP000639504"/>
    </source>
</evidence>
<feature type="domain" description="N-acetyltransferase" evidence="1">
    <location>
        <begin position="18"/>
        <end position="155"/>
    </location>
</feature>
<dbReference type="SUPFAM" id="SSF55729">
    <property type="entry name" value="Acyl-CoA N-acyltransferases (Nat)"/>
    <property type="match status" value="1"/>
</dbReference>
<dbReference type="Proteomes" id="UP000639504">
    <property type="component" value="Unassembled WGS sequence"/>
</dbReference>
<dbReference type="AlphaFoldDB" id="A0AAW4C534"/>
<evidence type="ECO:0000313" key="2">
    <source>
        <dbReference type="EMBL" id="MBF8738849.1"/>
    </source>
</evidence>
<dbReference type="GO" id="GO:0016747">
    <property type="term" value="F:acyltransferase activity, transferring groups other than amino-acyl groups"/>
    <property type="evidence" value="ECO:0007669"/>
    <property type="project" value="InterPro"/>
</dbReference>
<dbReference type="EMBL" id="JADLKB010000053">
    <property type="protein sequence ID" value="MBF8738849.1"/>
    <property type="molecule type" value="Genomic_DNA"/>
</dbReference>
<organism evidence="2 3">
    <name type="scientific">Pseudomonas putida</name>
    <name type="common">Arthrobacter siderocapsulatus</name>
    <dbReference type="NCBI Taxonomy" id="303"/>
    <lineage>
        <taxon>Bacteria</taxon>
        <taxon>Pseudomonadati</taxon>
        <taxon>Pseudomonadota</taxon>
        <taxon>Gammaproteobacteria</taxon>
        <taxon>Pseudomonadales</taxon>
        <taxon>Pseudomonadaceae</taxon>
        <taxon>Pseudomonas</taxon>
    </lineage>
</organism>
<dbReference type="PROSITE" id="PS51186">
    <property type="entry name" value="GNAT"/>
    <property type="match status" value="1"/>
</dbReference>
<dbReference type="Pfam" id="PF13673">
    <property type="entry name" value="Acetyltransf_10"/>
    <property type="match status" value="1"/>
</dbReference>
<dbReference type="InterPro" id="IPR000182">
    <property type="entry name" value="GNAT_dom"/>
</dbReference>
<dbReference type="InterPro" id="IPR016181">
    <property type="entry name" value="Acyl_CoA_acyltransferase"/>
</dbReference>
<gene>
    <name evidence="2" type="ORF">IR015_25940</name>
</gene>
<dbReference type="RefSeq" id="WP_196183707.1">
    <property type="nucleotide sequence ID" value="NZ_JADLJW010000059.1"/>
</dbReference>
<dbReference type="CDD" id="cd04301">
    <property type="entry name" value="NAT_SF"/>
    <property type="match status" value="1"/>
</dbReference>
<protein>
    <submittedName>
        <fullName evidence="2">GNAT family N-acetyltransferase</fullName>
    </submittedName>
</protein>
<dbReference type="Gene3D" id="3.40.630.30">
    <property type="match status" value="1"/>
</dbReference>
<proteinExistence type="predicted"/>
<evidence type="ECO:0000259" key="1">
    <source>
        <dbReference type="PROSITE" id="PS51186"/>
    </source>
</evidence>